<proteinExistence type="predicted"/>
<dbReference type="EMBL" id="FNZE01000009">
    <property type="protein sequence ID" value="SEJ46438.1"/>
    <property type="molecule type" value="Genomic_DNA"/>
</dbReference>
<name>A0A1H6YYZ1_9PSED</name>
<organism evidence="1 2">
    <name type="scientific">Pseudomonas linyingensis</name>
    <dbReference type="NCBI Taxonomy" id="915471"/>
    <lineage>
        <taxon>Bacteria</taxon>
        <taxon>Pseudomonadati</taxon>
        <taxon>Pseudomonadota</taxon>
        <taxon>Gammaproteobacteria</taxon>
        <taxon>Pseudomonadales</taxon>
        <taxon>Pseudomonadaceae</taxon>
        <taxon>Pseudomonas</taxon>
    </lineage>
</organism>
<protein>
    <submittedName>
        <fullName evidence="1">Uncharacterized protein</fullName>
    </submittedName>
</protein>
<accession>A0A1H6YYZ1</accession>
<reference evidence="2" key="1">
    <citation type="submission" date="2016-10" db="EMBL/GenBank/DDBJ databases">
        <authorList>
            <person name="Varghese N."/>
            <person name="Submissions S."/>
        </authorList>
    </citation>
    <scope>NUCLEOTIDE SEQUENCE [LARGE SCALE GENOMIC DNA]</scope>
    <source>
        <strain evidence="2">LMG 25967</strain>
    </source>
</reference>
<keyword evidence="2" id="KW-1185">Reference proteome</keyword>
<dbReference type="STRING" id="915471.SAMN05216201_10973"/>
<sequence>MAELRMLPLQRFLDARICRNMADFDLRECRRNIALARQHPERAGKHLATAREMLRSAEGILKHARGTHLSAALVVGVVSTPDMEAANV</sequence>
<dbReference type="Proteomes" id="UP000242930">
    <property type="component" value="Unassembled WGS sequence"/>
</dbReference>
<evidence type="ECO:0000313" key="2">
    <source>
        <dbReference type="Proteomes" id="UP000242930"/>
    </source>
</evidence>
<gene>
    <name evidence="1" type="ORF">SAMN05216201_10973</name>
</gene>
<dbReference type="RefSeq" id="WP_090311345.1">
    <property type="nucleotide sequence ID" value="NZ_FNZE01000009.1"/>
</dbReference>
<dbReference type="AlphaFoldDB" id="A0A1H6YYZ1"/>
<evidence type="ECO:0000313" key="1">
    <source>
        <dbReference type="EMBL" id="SEJ46438.1"/>
    </source>
</evidence>